<accession>A0A8F3E9S0</accession>
<sequence>MTTLDEALDRLAQEQAYLNHAQHGNNPTAIALAQSHVRYWESVVAQKRLQDQGGWRP</sequence>
<dbReference type="KEGG" id="vg:80019034"/>
<organism evidence="1 2">
    <name type="scientific">Microbacterium phage Footloose</name>
    <dbReference type="NCBI Taxonomy" id="2836048"/>
    <lineage>
        <taxon>Viruses</taxon>
        <taxon>Duplodnaviria</taxon>
        <taxon>Heunggongvirae</taxon>
        <taxon>Uroviricota</taxon>
        <taxon>Caudoviricetes</taxon>
        <taxon>Footloosevirus</taxon>
        <taxon>Footloosevirus footloose</taxon>
    </lineage>
</organism>
<dbReference type="GeneID" id="80019034"/>
<keyword evidence="2" id="KW-1185">Reference proteome</keyword>
<evidence type="ECO:0000313" key="2">
    <source>
        <dbReference type="Proteomes" id="UP000693692"/>
    </source>
</evidence>
<name>A0A8F3E9S0_9CAUD</name>
<evidence type="ECO:0000313" key="1">
    <source>
        <dbReference type="EMBL" id="QWY84628.1"/>
    </source>
</evidence>
<dbReference type="Proteomes" id="UP000693692">
    <property type="component" value="Segment"/>
</dbReference>
<dbReference type="EMBL" id="MZ150789">
    <property type="protein sequence ID" value="QWY84628.1"/>
    <property type="molecule type" value="Genomic_DNA"/>
</dbReference>
<reference evidence="1" key="1">
    <citation type="submission" date="2021-05" db="EMBL/GenBank/DDBJ databases">
        <authorList>
            <person name="Brink J."/>
            <person name="Busse A.L."/>
            <person name="Crowley H.J."/>
            <person name="Hall C.J."/>
            <person name="Hetherington P."/>
            <person name="Hovde T.M."/>
            <person name="Johnson J.A."/>
            <person name="Karch K.E."/>
            <person name="Krueger C.J."/>
            <person name="Lundberg T.J."/>
            <person name="Madla Sanchez I."/>
            <person name="Mathiesen C."/>
            <person name="Moore L.J."/>
            <person name="Nordberg R.J."/>
            <person name="Petersen I.M."/>
            <person name="Piton K.L."/>
            <person name="Rozycki S.T."/>
            <person name="Rutten E."/>
            <person name="Samuelson I.O."/>
            <person name="Sarkilahti S.K."/>
            <person name="Schubert K.A."/>
            <person name="Stamness T.F."/>
            <person name="Tinman A.J."/>
            <person name="Tutterrow P.B."/>
            <person name="Wanzek N.C."/>
            <person name="Wheeler C.D."/>
            <person name="Spring A.M."/>
            <person name="Klyczek K."/>
            <person name="Garlena R.A."/>
            <person name="Russell D.A."/>
            <person name="Pope W.H."/>
            <person name="Jacobs-Sera D."/>
            <person name="Hatfull G.F."/>
        </authorList>
    </citation>
    <scope>NUCLEOTIDE SEQUENCE</scope>
</reference>
<dbReference type="RefSeq" id="YP_010754443.1">
    <property type="nucleotide sequence ID" value="NC_073460.1"/>
</dbReference>
<gene>
    <name evidence="1" type="primary">46</name>
    <name evidence="1" type="ORF">SEA_FOOTLOOSE_46</name>
</gene>
<proteinExistence type="predicted"/>
<protein>
    <submittedName>
        <fullName evidence="1">Uncharacterized protein</fullName>
    </submittedName>
</protein>